<accession>A0A426XT03</accession>
<organism evidence="2 3">
    <name type="scientific">Ensete ventricosum</name>
    <name type="common">Abyssinian banana</name>
    <name type="synonym">Musa ensete</name>
    <dbReference type="NCBI Taxonomy" id="4639"/>
    <lineage>
        <taxon>Eukaryota</taxon>
        <taxon>Viridiplantae</taxon>
        <taxon>Streptophyta</taxon>
        <taxon>Embryophyta</taxon>
        <taxon>Tracheophyta</taxon>
        <taxon>Spermatophyta</taxon>
        <taxon>Magnoliopsida</taxon>
        <taxon>Liliopsida</taxon>
        <taxon>Zingiberales</taxon>
        <taxon>Musaceae</taxon>
        <taxon>Ensete</taxon>
    </lineage>
</organism>
<feature type="compositionally biased region" description="Basic residues" evidence="1">
    <location>
        <begin position="298"/>
        <end position="308"/>
    </location>
</feature>
<feature type="region of interest" description="Disordered" evidence="1">
    <location>
        <begin position="1"/>
        <end position="20"/>
    </location>
</feature>
<evidence type="ECO:0000313" key="2">
    <source>
        <dbReference type="EMBL" id="RRT42586.1"/>
    </source>
</evidence>
<reference evidence="2 3" key="1">
    <citation type="journal article" date="2014" name="Agronomy (Basel)">
        <title>A Draft Genome Sequence for Ensete ventricosum, the Drought-Tolerant Tree Against Hunger.</title>
        <authorList>
            <person name="Harrison J."/>
            <person name="Moore K.A."/>
            <person name="Paszkiewicz K."/>
            <person name="Jones T."/>
            <person name="Grant M."/>
            <person name="Ambacheew D."/>
            <person name="Muzemil S."/>
            <person name="Studholme D.J."/>
        </authorList>
    </citation>
    <scope>NUCLEOTIDE SEQUENCE [LARGE SCALE GENOMIC DNA]</scope>
</reference>
<gene>
    <name evidence="2" type="ORF">B296_00035670</name>
</gene>
<dbReference type="AlphaFoldDB" id="A0A426XT03"/>
<sequence>MSLLPSVELSSSRLPPQVDDDHADIVLAPPRECQLRQQRRGVGASAVATVAGYPRGCTGPQAHASDVAGHVVGDHVPQPVAPQDEALVLLAPLRHRHLRFRCHVRLQVAVPCCHDTEAIDRSGDWWRRPVDGGEGRNDGRRLLTDGSGHGEHTENPCALPVDDSTAGRLDPTQLVRPVRLQDPHGKEGSSSIANAEQVKRIHLNREVSSSWEYLVIEGEGDGDAAAAEDGTGVAAVGDDNAGRSHDGDDGGGAHVVAPWRLKLAAAAGDQPDVARLRRRRRRLRVHQREAPLHQPRPCLRRQGIRSES</sequence>
<comment type="caution">
    <text evidence="2">The sequence shown here is derived from an EMBL/GenBank/DDBJ whole genome shotgun (WGS) entry which is preliminary data.</text>
</comment>
<evidence type="ECO:0000313" key="3">
    <source>
        <dbReference type="Proteomes" id="UP000287651"/>
    </source>
</evidence>
<evidence type="ECO:0000256" key="1">
    <source>
        <dbReference type="SAM" id="MobiDB-lite"/>
    </source>
</evidence>
<feature type="region of interest" description="Disordered" evidence="1">
    <location>
        <begin position="280"/>
        <end position="308"/>
    </location>
</feature>
<proteinExistence type="predicted"/>
<protein>
    <submittedName>
        <fullName evidence="2">Uncharacterized protein</fullName>
    </submittedName>
</protein>
<name>A0A426XT03_ENSVE</name>
<dbReference type="Proteomes" id="UP000287651">
    <property type="component" value="Unassembled WGS sequence"/>
</dbReference>
<dbReference type="EMBL" id="AMZH03017735">
    <property type="protein sequence ID" value="RRT42586.1"/>
    <property type="molecule type" value="Genomic_DNA"/>
</dbReference>
<feature type="region of interest" description="Disordered" evidence="1">
    <location>
        <begin position="130"/>
        <end position="167"/>
    </location>
</feature>
<feature type="compositionally biased region" description="Basic and acidic residues" evidence="1">
    <location>
        <begin position="130"/>
        <end position="154"/>
    </location>
</feature>